<organism evidence="1 2">
    <name type="scientific">Streptomyces echinatus</name>
    <dbReference type="NCBI Taxonomy" id="67293"/>
    <lineage>
        <taxon>Bacteria</taxon>
        <taxon>Bacillati</taxon>
        <taxon>Actinomycetota</taxon>
        <taxon>Actinomycetes</taxon>
        <taxon>Kitasatosporales</taxon>
        <taxon>Streptomycetaceae</taxon>
        <taxon>Streptomyces</taxon>
    </lineage>
</organism>
<evidence type="ECO:0000313" key="2">
    <source>
        <dbReference type="Proteomes" id="UP000585836"/>
    </source>
</evidence>
<dbReference type="RefSeq" id="WP_225817444.1">
    <property type="nucleotide sequence ID" value="NZ_BAAAWF010000025.1"/>
</dbReference>
<accession>A0A7W9Q4I5</accession>
<proteinExistence type="predicted"/>
<comment type="caution">
    <text evidence="1">The sequence shown here is derived from an EMBL/GenBank/DDBJ whole genome shotgun (WGS) entry which is preliminary data.</text>
</comment>
<evidence type="ECO:0008006" key="3">
    <source>
        <dbReference type="Google" id="ProtNLM"/>
    </source>
</evidence>
<name>A0A7W9Q4I5_9ACTN</name>
<reference evidence="1 2" key="1">
    <citation type="submission" date="2020-08" db="EMBL/GenBank/DDBJ databases">
        <title>Genomic Encyclopedia of Type Strains, Phase III (KMG-III): the genomes of soil and plant-associated and newly described type strains.</title>
        <authorList>
            <person name="Whitman W."/>
        </authorList>
    </citation>
    <scope>NUCLEOTIDE SEQUENCE [LARGE SCALE GENOMIC DNA]</scope>
    <source>
        <strain evidence="1 2">CECT 3313</strain>
    </source>
</reference>
<dbReference type="Proteomes" id="UP000585836">
    <property type="component" value="Unassembled WGS sequence"/>
</dbReference>
<sequence length="121" mass="12539">MGRSQFRAIVTARAFASAIEASDDPPLLVVLNSCHSASQINDLVETVPFAIGMADKIGDSDAITYAARFYASVADGQSIGAAHRLGRAALELAGLPSHELPTLACAADVDAAAAFLVQRPE</sequence>
<protein>
    <recommendedName>
        <fullName evidence="3">CHAT domain-containing protein</fullName>
    </recommendedName>
</protein>
<evidence type="ECO:0000313" key="1">
    <source>
        <dbReference type="EMBL" id="MBB5932667.1"/>
    </source>
</evidence>
<dbReference type="AlphaFoldDB" id="A0A7W9Q4I5"/>
<gene>
    <name evidence="1" type="ORF">FHS34_008177</name>
</gene>
<keyword evidence="2" id="KW-1185">Reference proteome</keyword>
<dbReference type="EMBL" id="JACHJK010000030">
    <property type="protein sequence ID" value="MBB5932667.1"/>
    <property type="molecule type" value="Genomic_DNA"/>
</dbReference>